<dbReference type="GO" id="GO:0016301">
    <property type="term" value="F:kinase activity"/>
    <property type="evidence" value="ECO:0007669"/>
    <property type="project" value="UniProtKB-KW"/>
</dbReference>
<keyword evidence="3" id="KW-0418">Kinase</keyword>
<evidence type="ECO:0000313" key="5">
    <source>
        <dbReference type="EMBL" id="GAU43224.1"/>
    </source>
</evidence>
<protein>
    <submittedName>
        <fullName evidence="5">Uncharacterized protein</fullName>
    </submittedName>
</protein>
<dbReference type="GO" id="GO:0016114">
    <property type="term" value="P:terpenoid biosynthetic process"/>
    <property type="evidence" value="ECO:0007669"/>
    <property type="project" value="TreeGrafter"/>
</dbReference>
<dbReference type="GO" id="GO:0005829">
    <property type="term" value="C:cytosol"/>
    <property type="evidence" value="ECO:0007669"/>
    <property type="project" value="TreeGrafter"/>
</dbReference>
<dbReference type="Gene3D" id="3.40.1160.10">
    <property type="entry name" value="Acetylglutamate kinase-like"/>
    <property type="match status" value="1"/>
</dbReference>
<keyword evidence="1" id="KW-0808">Transferase</keyword>
<keyword evidence="4" id="KW-0067">ATP-binding</keyword>
<evidence type="ECO:0000256" key="1">
    <source>
        <dbReference type="ARBA" id="ARBA00022679"/>
    </source>
</evidence>
<dbReference type="PANTHER" id="PTHR43654">
    <property type="entry name" value="GLUTAMATE 5-KINASE"/>
    <property type="match status" value="1"/>
</dbReference>
<gene>
    <name evidence="5" type="ORF">TSUD_241140</name>
</gene>
<dbReference type="Proteomes" id="UP000242715">
    <property type="component" value="Unassembled WGS sequence"/>
</dbReference>
<organism evidence="5 6">
    <name type="scientific">Trifolium subterraneum</name>
    <name type="common">Subterranean clover</name>
    <dbReference type="NCBI Taxonomy" id="3900"/>
    <lineage>
        <taxon>Eukaryota</taxon>
        <taxon>Viridiplantae</taxon>
        <taxon>Streptophyta</taxon>
        <taxon>Embryophyta</taxon>
        <taxon>Tracheophyta</taxon>
        <taxon>Spermatophyta</taxon>
        <taxon>Magnoliopsida</taxon>
        <taxon>eudicotyledons</taxon>
        <taxon>Gunneridae</taxon>
        <taxon>Pentapetalae</taxon>
        <taxon>rosids</taxon>
        <taxon>fabids</taxon>
        <taxon>Fabales</taxon>
        <taxon>Fabaceae</taxon>
        <taxon>Papilionoideae</taxon>
        <taxon>50 kb inversion clade</taxon>
        <taxon>NPAAA clade</taxon>
        <taxon>Hologalegina</taxon>
        <taxon>IRL clade</taxon>
        <taxon>Trifolieae</taxon>
        <taxon>Trifolium</taxon>
    </lineage>
</organism>
<evidence type="ECO:0000256" key="3">
    <source>
        <dbReference type="ARBA" id="ARBA00022777"/>
    </source>
</evidence>
<evidence type="ECO:0000313" key="6">
    <source>
        <dbReference type="Proteomes" id="UP000242715"/>
    </source>
</evidence>
<sequence>MRKQWWIPELLLIPCEDQWYFTIDEEQRNIELTVAAHDTTGGMKTKISEAAMIAKLGIDVYIVKAATSHSLKALNGDLRNSIPDDWLGTVVRSSR</sequence>
<proteinExistence type="predicted"/>
<name>A0A2Z6NF63_TRISU</name>
<accession>A0A2Z6NF63</accession>
<evidence type="ECO:0000256" key="2">
    <source>
        <dbReference type="ARBA" id="ARBA00022741"/>
    </source>
</evidence>
<dbReference type="InterPro" id="IPR036393">
    <property type="entry name" value="AceGlu_kinase-like_sf"/>
</dbReference>
<reference evidence="6" key="1">
    <citation type="journal article" date="2017" name="Front. Plant Sci.">
        <title>Climate Clever Clovers: New Paradigm to Reduce the Environmental Footprint of Ruminants by Breeding Low Methanogenic Forages Utilizing Haplotype Variation.</title>
        <authorList>
            <person name="Kaur P."/>
            <person name="Appels R."/>
            <person name="Bayer P.E."/>
            <person name="Keeble-Gagnere G."/>
            <person name="Wang J."/>
            <person name="Hirakawa H."/>
            <person name="Shirasawa K."/>
            <person name="Vercoe P."/>
            <person name="Stefanova K."/>
            <person name="Durmic Z."/>
            <person name="Nichols P."/>
            <person name="Revell C."/>
            <person name="Isobe S.N."/>
            <person name="Edwards D."/>
            <person name="Erskine W."/>
        </authorList>
    </citation>
    <scope>NUCLEOTIDE SEQUENCE [LARGE SCALE GENOMIC DNA]</scope>
    <source>
        <strain evidence="6">cv. Daliak</strain>
    </source>
</reference>
<dbReference type="AlphaFoldDB" id="A0A2Z6NF63"/>
<dbReference type="PANTHER" id="PTHR43654:SF1">
    <property type="entry name" value="ISOPENTENYL PHOSPHATE KINASE"/>
    <property type="match status" value="1"/>
</dbReference>
<dbReference type="EMBL" id="DF973962">
    <property type="protein sequence ID" value="GAU43224.1"/>
    <property type="molecule type" value="Genomic_DNA"/>
</dbReference>
<dbReference type="OrthoDB" id="1934954at2759"/>
<evidence type="ECO:0000256" key="4">
    <source>
        <dbReference type="ARBA" id="ARBA00022840"/>
    </source>
</evidence>
<dbReference type="SUPFAM" id="SSF53633">
    <property type="entry name" value="Carbamate kinase-like"/>
    <property type="match status" value="1"/>
</dbReference>
<keyword evidence="2" id="KW-0547">Nucleotide-binding</keyword>
<dbReference type="GO" id="GO:0005524">
    <property type="term" value="F:ATP binding"/>
    <property type="evidence" value="ECO:0007669"/>
    <property type="project" value="UniProtKB-KW"/>
</dbReference>
<keyword evidence="6" id="KW-1185">Reference proteome</keyword>
<dbReference type="GO" id="GO:0102043">
    <property type="term" value="F:isopentenyl phosphate kinase activity"/>
    <property type="evidence" value="ECO:0007669"/>
    <property type="project" value="TreeGrafter"/>
</dbReference>